<dbReference type="AlphaFoldDB" id="L8X3Y9"/>
<proteinExistence type="predicted"/>
<dbReference type="EMBL" id="AFRT01000479">
    <property type="protein sequence ID" value="ELU43812.1"/>
    <property type="molecule type" value="Genomic_DNA"/>
</dbReference>
<accession>L8X3Y9</accession>
<gene>
    <name evidence="1" type="ORF">AG1IA_02159</name>
</gene>
<dbReference type="HOGENOM" id="CLU_2591422_0_0_1"/>
<comment type="caution">
    <text evidence="1">The sequence shown here is derived from an EMBL/GenBank/DDBJ whole genome shotgun (WGS) entry which is preliminary data.</text>
</comment>
<keyword evidence="2" id="KW-1185">Reference proteome</keyword>
<dbReference type="Proteomes" id="UP000011668">
    <property type="component" value="Unassembled WGS sequence"/>
</dbReference>
<evidence type="ECO:0000313" key="1">
    <source>
        <dbReference type="EMBL" id="ELU43812.1"/>
    </source>
</evidence>
<sequence>MCKRRVDRDWVFMQSGSCLHVSNRFTEKGRLGNDQGGIRVEEDHENELRRGRNNIDGRIGDINYVKLKTQFMGPGRIIDK</sequence>
<reference evidence="1 2" key="1">
    <citation type="journal article" date="2013" name="Nat. Commun.">
        <title>The evolution and pathogenic mechanisms of the rice sheath blight pathogen.</title>
        <authorList>
            <person name="Zheng A."/>
            <person name="Lin R."/>
            <person name="Xu L."/>
            <person name="Qin P."/>
            <person name="Tang C."/>
            <person name="Ai P."/>
            <person name="Zhang D."/>
            <person name="Liu Y."/>
            <person name="Sun Z."/>
            <person name="Feng H."/>
            <person name="Wang Y."/>
            <person name="Chen Y."/>
            <person name="Liang X."/>
            <person name="Fu R."/>
            <person name="Li Q."/>
            <person name="Zhang J."/>
            <person name="Yu X."/>
            <person name="Xie Z."/>
            <person name="Ding L."/>
            <person name="Guan P."/>
            <person name="Tang J."/>
            <person name="Liang Y."/>
            <person name="Wang S."/>
            <person name="Deng Q."/>
            <person name="Li S."/>
            <person name="Zhu J."/>
            <person name="Wang L."/>
            <person name="Liu H."/>
            <person name="Li P."/>
        </authorList>
    </citation>
    <scope>NUCLEOTIDE SEQUENCE [LARGE SCALE GENOMIC DNA]</scope>
    <source>
        <strain evidence="2">AG-1 IA</strain>
    </source>
</reference>
<name>L8X3Y9_THACA</name>
<evidence type="ECO:0000313" key="2">
    <source>
        <dbReference type="Proteomes" id="UP000011668"/>
    </source>
</evidence>
<organism evidence="1 2">
    <name type="scientific">Thanatephorus cucumeris (strain AG1-IA)</name>
    <name type="common">Rice sheath blight fungus</name>
    <name type="synonym">Rhizoctonia solani</name>
    <dbReference type="NCBI Taxonomy" id="983506"/>
    <lineage>
        <taxon>Eukaryota</taxon>
        <taxon>Fungi</taxon>
        <taxon>Dikarya</taxon>
        <taxon>Basidiomycota</taxon>
        <taxon>Agaricomycotina</taxon>
        <taxon>Agaricomycetes</taxon>
        <taxon>Cantharellales</taxon>
        <taxon>Ceratobasidiaceae</taxon>
        <taxon>Rhizoctonia</taxon>
        <taxon>Rhizoctonia solani AG-1</taxon>
    </lineage>
</organism>
<protein>
    <submittedName>
        <fullName evidence="1">Uncharacterized protein</fullName>
    </submittedName>
</protein>